<dbReference type="Pfam" id="PF09557">
    <property type="entry name" value="DUF2382"/>
    <property type="match status" value="1"/>
</dbReference>
<feature type="compositionally biased region" description="Basic and acidic residues" evidence="1">
    <location>
        <begin position="161"/>
        <end position="184"/>
    </location>
</feature>
<dbReference type="InterPro" id="IPR019060">
    <property type="entry name" value="DUF2382"/>
</dbReference>
<organism evidence="4 5">
    <name type="scientific">Saccharothrix australiensis</name>
    <dbReference type="NCBI Taxonomy" id="2072"/>
    <lineage>
        <taxon>Bacteria</taxon>
        <taxon>Bacillati</taxon>
        <taxon>Actinomycetota</taxon>
        <taxon>Actinomycetes</taxon>
        <taxon>Pseudonocardiales</taxon>
        <taxon>Pseudonocardiaceae</taxon>
        <taxon>Saccharothrix</taxon>
    </lineage>
</organism>
<dbReference type="InterPro" id="IPR011033">
    <property type="entry name" value="PRC_barrel-like_sf"/>
</dbReference>
<dbReference type="PANTHER" id="PTHR38463:SF1">
    <property type="entry name" value="STRESS RESPONSE PROTEIN YSNF"/>
    <property type="match status" value="1"/>
</dbReference>
<dbReference type="EMBL" id="RBXO01000001">
    <property type="protein sequence ID" value="RKT56844.1"/>
    <property type="molecule type" value="Genomic_DNA"/>
</dbReference>
<protein>
    <submittedName>
        <fullName evidence="4">Uncharacterized protein (TIGR02271 family)</fullName>
    </submittedName>
</protein>
<dbReference type="InterPro" id="IPR052967">
    <property type="entry name" value="Stress_Response_Assoc"/>
</dbReference>
<evidence type="ECO:0000259" key="2">
    <source>
        <dbReference type="Pfam" id="PF05239"/>
    </source>
</evidence>
<name>A0A495W6E5_9PSEU</name>
<feature type="compositionally biased region" description="Gly residues" evidence="1">
    <location>
        <begin position="117"/>
        <end position="158"/>
    </location>
</feature>
<evidence type="ECO:0000256" key="1">
    <source>
        <dbReference type="SAM" id="MobiDB-lite"/>
    </source>
</evidence>
<accession>A0A495W6E5</accession>
<dbReference type="Proteomes" id="UP000282084">
    <property type="component" value="Unassembled WGS sequence"/>
</dbReference>
<dbReference type="OrthoDB" id="3712018at2"/>
<evidence type="ECO:0000313" key="4">
    <source>
        <dbReference type="EMBL" id="RKT56844.1"/>
    </source>
</evidence>
<dbReference type="SUPFAM" id="SSF50346">
    <property type="entry name" value="PRC-barrel domain"/>
    <property type="match status" value="1"/>
</dbReference>
<dbReference type="InterPro" id="IPR014747">
    <property type="entry name" value="Bac_photo_RC_H_C"/>
</dbReference>
<dbReference type="GO" id="GO:0019684">
    <property type="term" value="P:photosynthesis, light reaction"/>
    <property type="evidence" value="ECO:0007669"/>
    <property type="project" value="InterPro"/>
</dbReference>
<feature type="domain" description="PRC-barrel" evidence="2">
    <location>
        <begin position="7"/>
        <end position="70"/>
    </location>
</feature>
<dbReference type="AlphaFoldDB" id="A0A495W6E5"/>
<gene>
    <name evidence="4" type="ORF">C8E97_5557</name>
</gene>
<feature type="domain" description="DUF2382" evidence="3">
    <location>
        <begin position="196"/>
        <end position="301"/>
    </location>
</feature>
<reference evidence="4 5" key="1">
    <citation type="submission" date="2018-10" db="EMBL/GenBank/DDBJ databases">
        <title>Sequencing the genomes of 1000 actinobacteria strains.</title>
        <authorList>
            <person name="Klenk H.-P."/>
        </authorList>
    </citation>
    <scope>NUCLEOTIDE SEQUENCE [LARGE SCALE GENOMIC DNA]</scope>
    <source>
        <strain evidence="4 5">DSM 43800</strain>
    </source>
</reference>
<evidence type="ECO:0000313" key="5">
    <source>
        <dbReference type="Proteomes" id="UP000282084"/>
    </source>
</evidence>
<dbReference type="PANTHER" id="PTHR38463">
    <property type="entry name" value="STRESS RESPONSE PROTEIN YSNF"/>
    <property type="match status" value="1"/>
</dbReference>
<proteinExistence type="predicted"/>
<comment type="caution">
    <text evidence="4">The sequence shown here is derived from an EMBL/GenBank/DDBJ whole genome shotgun (WGS) entry which is preliminary data.</text>
</comment>
<feature type="region of interest" description="Disordered" evidence="1">
    <location>
        <begin position="108"/>
        <end position="194"/>
    </location>
</feature>
<keyword evidence="5" id="KW-1185">Reference proteome</keyword>
<dbReference type="InterPro" id="IPR027275">
    <property type="entry name" value="PRC-brl_dom"/>
</dbReference>
<dbReference type="RefSeq" id="WP_121008338.1">
    <property type="nucleotide sequence ID" value="NZ_RBXO01000001.1"/>
</dbReference>
<dbReference type="Gene3D" id="3.90.50.10">
    <property type="entry name" value="Photosynthetic Reaction Center, subunit H, domain 2"/>
    <property type="match status" value="1"/>
</dbReference>
<evidence type="ECO:0000259" key="3">
    <source>
        <dbReference type="Pfam" id="PF09557"/>
    </source>
</evidence>
<sequence>MINQAEVDRLYDCDVLDSHGERIGTVKQVWLDDRDGRPMWATVHTGLFGLKETFVPIQDARIDKGHITVPLEKQKVKDAPRIDVDDQHMTDAQQDELYRYYDMIPTASTGEHDRLAGGRGGQARGGQTTGGQTTGGQMRGGQMRGGQATGGQATGGQMRGEQARGQHARTEHARGEQVGGERTRARGRASGGDSVTRYEEHLDVGTREVRAGRVRLVKHVVTEQQNVSVPVTREEVRVVTEPADGATGEPFAEEEAEVTLRRQEPVVEKRAEPVEKVRLDKKTVTEQREVGGQVRKERVEVERDDRD</sequence>
<dbReference type="GO" id="GO:0030077">
    <property type="term" value="C:plasma membrane light-harvesting complex"/>
    <property type="evidence" value="ECO:0007669"/>
    <property type="project" value="InterPro"/>
</dbReference>
<dbReference type="Pfam" id="PF05239">
    <property type="entry name" value="PRC"/>
    <property type="match status" value="1"/>
</dbReference>
<feature type="region of interest" description="Disordered" evidence="1">
    <location>
        <begin position="280"/>
        <end position="307"/>
    </location>
</feature>